<dbReference type="AlphaFoldDB" id="A0AAN9I0P8"/>
<feature type="compositionally biased region" description="Basic residues" evidence="1">
    <location>
        <begin position="66"/>
        <end position="78"/>
    </location>
</feature>
<reference evidence="2 3" key="1">
    <citation type="submission" date="2024-01" db="EMBL/GenBank/DDBJ databases">
        <title>The genomes of 5 underutilized Papilionoideae crops provide insights into root nodulation and disease resistanc.</title>
        <authorList>
            <person name="Yuan L."/>
        </authorList>
    </citation>
    <scope>NUCLEOTIDE SEQUENCE [LARGE SCALE GENOMIC DNA]</scope>
    <source>
        <strain evidence="2">ZHUSHIDOU_FW_LH</strain>
        <tissue evidence="2">Leaf</tissue>
    </source>
</reference>
<dbReference type="Proteomes" id="UP001372338">
    <property type="component" value="Unassembled WGS sequence"/>
</dbReference>
<feature type="region of interest" description="Disordered" evidence="1">
    <location>
        <begin position="60"/>
        <end position="79"/>
    </location>
</feature>
<organism evidence="2 3">
    <name type="scientific">Crotalaria pallida</name>
    <name type="common">Smooth rattlebox</name>
    <name type="synonym">Crotalaria striata</name>
    <dbReference type="NCBI Taxonomy" id="3830"/>
    <lineage>
        <taxon>Eukaryota</taxon>
        <taxon>Viridiplantae</taxon>
        <taxon>Streptophyta</taxon>
        <taxon>Embryophyta</taxon>
        <taxon>Tracheophyta</taxon>
        <taxon>Spermatophyta</taxon>
        <taxon>Magnoliopsida</taxon>
        <taxon>eudicotyledons</taxon>
        <taxon>Gunneridae</taxon>
        <taxon>Pentapetalae</taxon>
        <taxon>rosids</taxon>
        <taxon>fabids</taxon>
        <taxon>Fabales</taxon>
        <taxon>Fabaceae</taxon>
        <taxon>Papilionoideae</taxon>
        <taxon>50 kb inversion clade</taxon>
        <taxon>genistoids sensu lato</taxon>
        <taxon>core genistoids</taxon>
        <taxon>Crotalarieae</taxon>
        <taxon>Crotalaria</taxon>
    </lineage>
</organism>
<accession>A0AAN9I0P8</accession>
<protein>
    <submittedName>
        <fullName evidence="2">Uncharacterized protein</fullName>
    </submittedName>
</protein>
<name>A0AAN9I0P8_CROPI</name>
<keyword evidence="3" id="KW-1185">Reference proteome</keyword>
<proteinExistence type="predicted"/>
<dbReference type="EMBL" id="JAYWIO010000006">
    <property type="protein sequence ID" value="KAK7256331.1"/>
    <property type="molecule type" value="Genomic_DNA"/>
</dbReference>
<gene>
    <name evidence="2" type="ORF">RIF29_29773</name>
</gene>
<sequence length="166" mass="18849">MGAMRRSRLATLGCSKILVCVAQKDSLRDRGVWYYDVVKKSGWQGELQLFARVCRSRVGSRGLGSGRRRSPSPYRRRGSPIYGYDRRSKKRGLVPHKHYLSSRELASARLEMVKAKIKAAKSNDEAESLKFTQKNLINRIYTDSTEAKIPSILDYVGTVIKPLQEN</sequence>
<comment type="caution">
    <text evidence="2">The sequence shown here is derived from an EMBL/GenBank/DDBJ whole genome shotgun (WGS) entry which is preliminary data.</text>
</comment>
<evidence type="ECO:0000256" key="1">
    <source>
        <dbReference type="SAM" id="MobiDB-lite"/>
    </source>
</evidence>
<evidence type="ECO:0000313" key="2">
    <source>
        <dbReference type="EMBL" id="KAK7256331.1"/>
    </source>
</evidence>
<evidence type="ECO:0000313" key="3">
    <source>
        <dbReference type="Proteomes" id="UP001372338"/>
    </source>
</evidence>